<keyword evidence="7" id="KW-1185">Reference proteome</keyword>
<dbReference type="Pfam" id="PF07992">
    <property type="entry name" value="Pyr_redox_2"/>
    <property type="match status" value="1"/>
</dbReference>
<dbReference type="PANTHER" id="PTHR43429">
    <property type="entry name" value="PYRIDINE NUCLEOTIDE-DISULFIDE OXIDOREDUCTASE DOMAIN-CONTAINING"/>
    <property type="match status" value="1"/>
</dbReference>
<accession>A0ABS5S2P2</accession>
<organism evidence="6 7">
    <name type="scientific">Aequorivita echinoideorum</name>
    <dbReference type="NCBI Taxonomy" id="1549647"/>
    <lineage>
        <taxon>Bacteria</taxon>
        <taxon>Pseudomonadati</taxon>
        <taxon>Bacteroidota</taxon>
        <taxon>Flavobacteriia</taxon>
        <taxon>Flavobacteriales</taxon>
        <taxon>Flavobacteriaceae</taxon>
        <taxon>Aequorivita</taxon>
    </lineage>
</organism>
<evidence type="ECO:0000259" key="5">
    <source>
        <dbReference type="Pfam" id="PF07992"/>
    </source>
</evidence>
<comment type="caution">
    <text evidence="6">The sequence shown here is derived from an EMBL/GenBank/DDBJ whole genome shotgun (WGS) entry which is preliminary data.</text>
</comment>
<proteinExistence type="inferred from homology"/>
<feature type="domain" description="FAD/NAD(P)-binding" evidence="5">
    <location>
        <begin position="3"/>
        <end position="284"/>
    </location>
</feature>
<dbReference type="Proteomes" id="UP001297092">
    <property type="component" value="Unassembled WGS sequence"/>
</dbReference>
<dbReference type="EMBL" id="JAHCTB010000002">
    <property type="protein sequence ID" value="MBT0607449.1"/>
    <property type="molecule type" value="Genomic_DNA"/>
</dbReference>
<evidence type="ECO:0000313" key="7">
    <source>
        <dbReference type="Proteomes" id="UP001297092"/>
    </source>
</evidence>
<keyword evidence="4" id="KW-0274">FAD</keyword>
<evidence type="ECO:0000256" key="3">
    <source>
        <dbReference type="ARBA" id="ARBA00022630"/>
    </source>
</evidence>
<evidence type="ECO:0000256" key="1">
    <source>
        <dbReference type="ARBA" id="ARBA00001974"/>
    </source>
</evidence>
<sequence>MDHIVIIGNGIAGVTAARHIRKLSDKKITIISGESEHFWSRTALMYIYMGHLKYEHTKPYEDWFWKKNRIDLVQDWVKSIDFSEKKCILESGEAIEYSQLIIATGSTTKFHGWRGQESKAVVGMVSLQDLEQIEKYAQNNDVCKNAVLVGGGLIGVELAEMLHTRKIPVTFLVREKGFWAGTLPQQSADLISREIASHGINLLHEEELAEIFSDESGKVSSVKTKSGKILPCDFLGICSGVKPNIDWLKNTPLDCDEGILVDRFLKTNQENVYAIGDCAQQREAVRERKSVEAVWYTGRMMGETVAQTICNNPTEWNPGIWFNSAKFFNIEYQTYGRVWNKPKEENSHYHWECETGKRAMDIEFSTSNRKVVGINTFGIRMKHNVWDHWLNSEKTIDFTIENLEKACFDPEFNKTPLQKIKLHFSKS</sequence>
<comment type="similarity">
    <text evidence="2">Belongs to the FAD-dependent oxidoreductase family.</text>
</comment>
<evidence type="ECO:0000256" key="2">
    <source>
        <dbReference type="ARBA" id="ARBA00006442"/>
    </source>
</evidence>
<dbReference type="SUPFAM" id="SSF51905">
    <property type="entry name" value="FAD/NAD(P)-binding domain"/>
    <property type="match status" value="1"/>
</dbReference>
<name>A0ABS5S2P2_9FLAO</name>
<evidence type="ECO:0000313" key="6">
    <source>
        <dbReference type="EMBL" id="MBT0607449.1"/>
    </source>
</evidence>
<evidence type="ECO:0000256" key="4">
    <source>
        <dbReference type="ARBA" id="ARBA00022827"/>
    </source>
</evidence>
<comment type="cofactor">
    <cofactor evidence="1">
        <name>FAD</name>
        <dbReference type="ChEBI" id="CHEBI:57692"/>
    </cofactor>
</comment>
<dbReference type="InterPro" id="IPR036188">
    <property type="entry name" value="FAD/NAD-bd_sf"/>
</dbReference>
<gene>
    <name evidence="6" type="ORF">KIV10_04580</name>
</gene>
<keyword evidence="3" id="KW-0285">Flavoprotein</keyword>
<dbReference type="InterPro" id="IPR023753">
    <property type="entry name" value="FAD/NAD-binding_dom"/>
</dbReference>
<dbReference type="RefSeq" id="WP_214112318.1">
    <property type="nucleotide sequence ID" value="NZ_JAHCTB010000002.1"/>
</dbReference>
<dbReference type="PANTHER" id="PTHR43429:SF3">
    <property type="entry name" value="NITRITE REDUCTASE [NAD(P)H]"/>
    <property type="match status" value="1"/>
</dbReference>
<dbReference type="PRINTS" id="PR00368">
    <property type="entry name" value="FADPNR"/>
</dbReference>
<dbReference type="PRINTS" id="PR00411">
    <property type="entry name" value="PNDRDTASEI"/>
</dbReference>
<protein>
    <submittedName>
        <fullName evidence="6">FAD-dependent oxidoreductase</fullName>
    </submittedName>
</protein>
<reference evidence="6 7" key="1">
    <citation type="submission" date="2021-05" db="EMBL/GenBank/DDBJ databases">
        <title>Aequorivita echinoideorum JCM 30378 genome.</title>
        <authorList>
            <person name="Zhang H."/>
            <person name="Li C."/>
        </authorList>
    </citation>
    <scope>NUCLEOTIDE SEQUENCE [LARGE SCALE GENOMIC DNA]</scope>
    <source>
        <strain evidence="6 7">JCM30378</strain>
    </source>
</reference>
<dbReference type="Gene3D" id="3.50.50.60">
    <property type="entry name" value="FAD/NAD(P)-binding domain"/>
    <property type="match status" value="2"/>
</dbReference>
<dbReference type="InterPro" id="IPR050260">
    <property type="entry name" value="FAD-bd_OxRdtase"/>
</dbReference>